<dbReference type="PROSITE" id="PS50088">
    <property type="entry name" value="ANK_REPEAT"/>
    <property type="match status" value="2"/>
</dbReference>
<dbReference type="PANTHER" id="PTHR22677:SF4">
    <property type="entry name" value="USHER SYNDROME TYPE-1G PROTEIN-LIKE PROTEIN"/>
    <property type="match status" value="1"/>
</dbReference>
<reference evidence="2" key="1">
    <citation type="submission" date="2021-02" db="EMBL/GenBank/DDBJ databases">
        <authorList>
            <person name="Dougan E. K."/>
            <person name="Rhodes N."/>
            <person name="Thang M."/>
            <person name="Chan C."/>
        </authorList>
    </citation>
    <scope>NUCLEOTIDE SEQUENCE</scope>
</reference>
<evidence type="ECO:0000313" key="2">
    <source>
        <dbReference type="EMBL" id="CAE6968401.1"/>
    </source>
</evidence>
<sequence>MTKMDNIFAPLAFSDRPRDSLRRGYVDLEVWGRQSTASTGNVVDEHGVSALMMAAFMGSNDACEVLLKKGAEVNHAERHSKRTALMMAAQGGHLDVVKTLLTSKADTTQVDIEMQTALHWAAVGGRTEVARLLAALGQKDAKNEQGETPAMVAEKMKHRDTAASLM</sequence>
<dbReference type="EMBL" id="CAJNDS010000133">
    <property type="protein sequence ID" value="CAE6968401.1"/>
    <property type="molecule type" value="Genomic_DNA"/>
</dbReference>
<protein>
    <submittedName>
        <fullName evidence="2">SecG protein</fullName>
    </submittedName>
</protein>
<dbReference type="InterPro" id="IPR036770">
    <property type="entry name" value="Ankyrin_rpt-contain_sf"/>
</dbReference>
<feature type="repeat" description="ANK" evidence="1">
    <location>
        <begin position="46"/>
        <end position="78"/>
    </location>
</feature>
<organism evidence="2 3">
    <name type="scientific">Symbiodinium natans</name>
    <dbReference type="NCBI Taxonomy" id="878477"/>
    <lineage>
        <taxon>Eukaryota</taxon>
        <taxon>Sar</taxon>
        <taxon>Alveolata</taxon>
        <taxon>Dinophyceae</taxon>
        <taxon>Suessiales</taxon>
        <taxon>Symbiodiniaceae</taxon>
        <taxon>Symbiodinium</taxon>
    </lineage>
</organism>
<gene>
    <name evidence="2" type="primary">secG</name>
    <name evidence="2" type="ORF">SNAT2548_LOCUS2336</name>
</gene>
<dbReference type="PROSITE" id="PS50297">
    <property type="entry name" value="ANK_REP_REGION"/>
    <property type="match status" value="2"/>
</dbReference>
<dbReference type="InterPro" id="IPR002110">
    <property type="entry name" value="Ankyrin_rpt"/>
</dbReference>
<dbReference type="Gene3D" id="1.25.40.20">
    <property type="entry name" value="Ankyrin repeat-containing domain"/>
    <property type="match status" value="2"/>
</dbReference>
<keyword evidence="3" id="KW-1185">Reference proteome</keyword>
<proteinExistence type="predicted"/>
<keyword evidence="1" id="KW-0040">ANK repeat</keyword>
<dbReference type="OrthoDB" id="341259at2759"/>
<comment type="caution">
    <text evidence="2">The sequence shown here is derived from an EMBL/GenBank/DDBJ whole genome shotgun (WGS) entry which is preliminary data.</text>
</comment>
<dbReference type="PANTHER" id="PTHR22677">
    <property type="entry name" value="ANKYRIN REPEAT DOMAIN-CONTAINING PROTEIN 60"/>
    <property type="match status" value="1"/>
</dbReference>
<dbReference type="SUPFAM" id="SSF48403">
    <property type="entry name" value="Ankyrin repeat"/>
    <property type="match status" value="1"/>
</dbReference>
<dbReference type="Pfam" id="PF00023">
    <property type="entry name" value="Ank"/>
    <property type="match status" value="1"/>
</dbReference>
<dbReference type="SMART" id="SM00248">
    <property type="entry name" value="ANK"/>
    <property type="match status" value="3"/>
</dbReference>
<name>A0A812I2L5_9DINO</name>
<dbReference type="AlphaFoldDB" id="A0A812I2L5"/>
<evidence type="ECO:0000313" key="3">
    <source>
        <dbReference type="Proteomes" id="UP000604046"/>
    </source>
</evidence>
<dbReference type="InterPro" id="IPR039323">
    <property type="entry name" value="ANKRD_45/46/60"/>
</dbReference>
<feature type="repeat" description="ANK" evidence="1">
    <location>
        <begin position="80"/>
        <end position="112"/>
    </location>
</feature>
<evidence type="ECO:0000256" key="1">
    <source>
        <dbReference type="PROSITE-ProRule" id="PRU00023"/>
    </source>
</evidence>
<dbReference type="Pfam" id="PF12796">
    <property type="entry name" value="Ank_2"/>
    <property type="match status" value="1"/>
</dbReference>
<dbReference type="Proteomes" id="UP000604046">
    <property type="component" value="Unassembled WGS sequence"/>
</dbReference>
<accession>A0A812I2L5</accession>